<accession>A0A4S8MQK2</accession>
<dbReference type="SUPFAM" id="SSF56112">
    <property type="entry name" value="Protein kinase-like (PK-like)"/>
    <property type="match status" value="1"/>
</dbReference>
<organism evidence="2 3">
    <name type="scientific">Dendrothele bispora (strain CBS 962.96)</name>
    <dbReference type="NCBI Taxonomy" id="1314807"/>
    <lineage>
        <taxon>Eukaryota</taxon>
        <taxon>Fungi</taxon>
        <taxon>Dikarya</taxon>
        <taxon>Basidiomycota</taxon>
        <taxon>Agaricomycotina</taxon>
        <taxon>Agaricomycetes</taxon>
        <taxon>Agaricomycetidae</taxon>
        <taxon>Agaricales</taxon>
        <taxon>Agaricales incertae sedis</taxon>
        <taxon>Dendrothele</taxon>
    </lineage>
</organism>
<reference evidence="2 3" key="1">
    <citation type="journal article" date="2019" name="Nat. Ecol. Evol.">
        <title>Megaphylogeny resolves global patterns of mushroom evolution.</title>
        <authorList>
            <person name="Varga T."/>
            <person name="Krizsan K."/>
            <person name="Foldi C."/>
            <person name="Dima B."/>
            <person name="Sanchez-Garcia M."/>
            <person name="Sanchez-Ramirez S."/>
            <person name="Szollosi G.J."/>
            <person name="Szarkandi J.G."/>
            <person name="Papp V."/>
            <person name="Albert L."/>
            <person name="Andreopoulos W."/>
            <person name="Angelini C."/>
            <person name="Antonin V."/>
            <person name="Barry K.W."/>
            <person name="Bougher N.L."/>
            <person name="Buchanan P."/>
            <person name="Buyck B."/>
            <person name="Bense V."/>
            <person name="Catcheside P."/>
            <person name="Chovatia M."/>
            <person name="Cooper J."/>
            <person name="Damon W."/>
            <person name="Desjardin D."/>
            <person name="Finy P."/>
            <person name="Geml J."/>
            <person name="Haridas S."/>
            <person name="Hughes K."/>
            <person name="Justo A."/>
            <person name="Karasinski D."/>
            <person name="Kautmanova I."/>
            <person name="Kiss B."/>
            <person name="Kocsube S."/>
            <person name="Kotiranta H."/>
            <person name="LaButti K.M."/>
            <person name="Lechner B.E."/>
            <person name="Liimatainen K."/>
            <person name="Lipzen A."/>
            <person name="Lukacs Z."/>
            <person name="Mihaltcheva S."/>
            <person name="Morgado L.N."/>
            <person name="Niskanen T."/>
            <person name="Noordeloos M.E."/>
            <person name="Ohm R.A."/>
            <person name="Ortiz-Santana B."/>
            <person name="Ovrebo C."/>
            <person name="Racz N."/>
            <person name="Riley R."/>
            <person name="Savchenko A."/>
            <person name="Shiryaev A."/>
            <person name="Soop K."/>
            <person name="Spirin V."/>
            <person name="Szebenyi C."/>
            <person name="Tomsovsky M."/>
            <person name="Tulloss R.E."/>
            <person name="Uehling J."/>
            <person name="Grigoriev I.V."/>
            <person name="Vagvolgyi C."/>
            <person name="Papp T."/>
            <person name="Martin F.M."/>
            <person name="Miettinen O."/>
            <person name="Hibbett D.S."/>
            <person name="Nagy L.G."/>
        </authorList>
    </citation>
    <scope>NUCLEOTIDE SEQUENCE [LARGE SCALE GENOMIC DNA]</scope>
    <source>
        <strain evidence="2 3">CBS 962.96</strain>
    </source>
</reference>
<dbReference type="GO" id="GO:0004672">
    <property type="term" value="F:protein kinase activity"/>
    <property type="evidence" value="ECO:0007669"/>
    <property type="project" value="InterPro"/>
</dbReference>
<dbReference type="PROSITE" id="PS50011">
    <property type="entry name" value="PROTEIN_KINASE_DOM"/>
    <property type="match status" value="1"/>
</dbReference>
<dbReference type="InterPro" id="IPR000719">
    <property type="entry name" value="Prot_kinase_dom"/>
</dbReference>
<keyword evidence="2" id="KW-0418">Kinase</keyword>
<dbReference type="GO" id="GO:0005524">
    <property type="term" value="F:ATP binding"/>
    <property type="evidence" value="ECO:0007669"/>
    <property type="project" value="InterPro"/>
</dbReference>
<evidence type="ECO:0000313" key="2">
    <source>
        <dbReference type="EMBL" id="THV05333.1"/>
    </source>
</evidence>
<evidence type="ECO:0000313" key="3">
    <source>
        <dbReference type="Proteomes" id="UP000297245"/>
    </source>
</evidence>
<dbReference type="Proteomes" id="UP000297245">
    <property type="component" value="Unassembled WGS sequence"/>
</dbReference>
<dbReference type="EMBL" id="ML179050">
    <property type="protein sequence ID" value="THV05333.1"/>
    <property type="molecule type" value="Genomic_DNA"/>
</dbReference>
<dbReference type="OrthoDB" id="4062651at2759"/>
<dbReference type="Gene3D" id="1.10.510.10">
    <property type="entry name" value="Transferase(Phosphotransferase) domain 1"/>
    <property type="match status" value="1"/>
</dbReference>
<dbReference type="InterPro" id="IPR011009">
    <property type="entry name" value="Kinase-like_dom_sf"/>
</dbReference>
<sequence length="280" mass="31582">MMDELTSSSGNTSLDSSMEQSTYNEKKFFPINWHGIISREDIFVRDPSTSKLTMETGKYRLKNVPKHPCVVQVRSTSGDILAYLKVLSSKESTVLQWLLNHHEDGRQFFCLPRRILTAEKNTIGIFTPEGIPLNQVDYSGNELRVVCQLLLCISFLHSLHVCHMDIKTENLIWNPCSLTLKVLDFGVSIIQTDHSEKISGFVGTRGFTAPEVGVKPYNPYQADNYAVGFVMKSVLRGAGLQHQSAVDHLTTSAQVLMDYRLEPGVMLDTFFDQFPQYAPK</sequence>
<feature type="domain" description="Protein kinase" evidence="1">
    <location>
        <begin position="1"/>
        <end position="280"/>
    </location>
</feature>
<protein>
    <submittedName>
        <fullName evidence="2">Kinase-like protein</fullName>
    </submittedName>
</protein>
<dbReference type="Pfam" id="PF00069">
    <property type="entry name" value="Pkinase"/>
    <property type="match status" value="1"/>
</dbReference>
<keyword evidence="3" id="KW-1185">Reference proteome</keyword>
<dbReference type="SMART" id="SM00220">
    <property type="entry name" value="S_TKc"/>
    <property type="match status" value="1"/>
</dbReference>
<keyword evidence="2" id="KW-0808">Transferase</keyword>
<proteinExistence type="predicted"/>
<dbReference type="PANTHER" id="PTHR24347">
    <property type="entry name" value="SERINE/THREONINE-PROTEIN KINASE"/>
    <property type="match status" value="1"/>
</dbReference>
<evidence type="ECO:0000259" key="1">
    <source>
        <dbReference type="PROSITE" id="PS50011"/>
    </source>
</evidence>
<name>A0A4S8MQK2_DENBC</name>
<dbReference type="AlphaFoldDB" id="A0A4S8MQK2"/>
<gene>
    <name evidence="2" type="ORF">K435DRAFT_121166</name>
</gene>